<dbReference type="PANTHER" id="PTHR22909:SF23">
    <property type="entry name" value="GOLGI INTEGRAL MEMBRANE PROTEIN 4-LIKE"/>
    <property type="match status" value="1"/>
</dbReference>
<dbReference type="Proteomes" id="UP000515156">
    <property type="component" value="Chromosome 13"/>
</dbReference>
<proteinExistence type="predicted"/>
<keyword evidence="1" id="KW-0175">Coiled coil</keyword>
<feature type="compositionally biased region" description="Acidic residues" evidence="2">
    <location>
        <begin position="514"/>
        <end position="538"/>
    </location>
</feature>
<dbReference type="InterPro" id="IPR042336">
    <property type="entry name" value="GOLIM4"/>
</dbReference>
<evidence type="ECO:0000256" key="2">
    <source>
        <dbReference type="SAM" id="MobiDB-lite"/>
    </source>
</evidence>
<evidence type="ECO:0000313" key="3">
    <source>
        <dbReference type="Proteomes" id="UP000515156"/>
    </source>
</evidence>
<dbReference type="InParanoid" id="A0A6P7ZXC4"/>
<feature type="region of interest" description="Disordered" evidence="2">
    <location>
        <begin position="384"/>
        <end position="560"/>
    </location>
</feature>
<dbReference type="GeneID" id="115482360"/>
<dbReference type="RefSeq" id="XP_030077950.1">
    <property type="nucleotide sequence ID" value="XM_030222090.1"/>
</dbReference>
<feature type="compositionally biased region" description="Low complexity" evidence="2">
    <location>
        <begin position="451"/>
        <end position="463"/>
    </location>
</feature>
<feature type="compositionally biased region" description="Basic and acidic residues" evidence="2">
    <location>
        <begin position="392"/>
        <end position="420"/>
    </location>
</feature>
<feature type="compositionally biased region" description="Basic and acidic residues" evidence="2">
    <location>
        <begin position="473"/>
        <end position="510"/>
    </location>
</feature>
<reference evidence="4" key="1">
    <citation type="submission" date="2025-08" db="UniProtKB">
        <authorList>
            <consortium name="RefSeq"/>
        </authorList>
    </citation>
    <scope>IDENTIFICATION</scope>
</reference>
<dbReference type="AlphaFoldDB" id="A0A6P7ZXC4"/>
<feature type="coiled-coil region" evidence="1">
    <location>
        <begin position="33"/>
        <end position="88"/>
    </location>
</feature>
<protein>
    <submittedName>
        <fullName evidence="4">Golgi integral membrane protein 4-like</fullName>
    </submittedName>
</protein>
<feature type="compositionally biased region" description="Basic and acidic residues" evidence="2">
    <location>
        <begin position="541"/>
        <end position="560"/>
    </location>
</feature>
<feature type="region of interest" description="Disordered" evidence="2">
    <location>
        <begin position="235"/>
        <end position="307"/>
    </location>
</feature>
<sequence length="560" mass="63550">MGSTMCLRRQKGLMQTAFCLLVLLCLGSGLFFYAHLQQKVKNSESLVLKYKQQQEALSGQLQVVYEHRSRLERSLQKERGEHKKTKEDFLVYKLEAQEALNKEKQDAMNRYGALSSQHKILKNQHDDVKKQLLDMQVQHNSLKLEHSKTVEGHSQKYSLMQREKENDVASLQGAVSRLREENKLLRKAHQEVHLQLHKAQAQVEEFRQLKEALQRIPSFKMAGAVQGHIQQQFGGAENKISRASSPGAAPNPGQENPGIYPLVQQPQSDHGTRLQGGSVFRPQAQPRDANQHPVSPSWLKKEQSESHVGRLMRTMNSLQDGNLAQRLPPVLGDENKVENKPPAQEISTQVLLSVTPKPQQTGAKQVHSWQDIVNKASIRMREEQLHEPPQGDPDHKREQRMPPAEQGRETQAEAAQDRANVENLDFGTERLEREEHLYFTREPATQEPVLAAAADPAQDPNNQGEDEFEEAELERPDFEEKLGGADKIQKLLKEGENKEAKDAAVADKAGEGPVEYEEDQQQENEDHDGEIDDTEDLELIQGKEEPGDNPEKKHSKEEYY</sequence>
<organism evidence="3 4">
    <name type="scientific">Microcaecilia unicolor</name>
    <dbReference type="NCBI Taxonomy" id="1415580"/>
    <lineage>
        <taxon>Eukaryota</taxon>
        <taxon>Metazoa</taxon>
        <taxon>Chordata</taxon>
        <taxon>Craniata</taxon>
        <taxon>Vertebrata</taxon>
        <taxon>Euteleostomi</taxon>
        <taxon>Amphibia</taxon>
        <taxon>Gymnophiona</taxon>
        <taxon>Siphonopidae</taxon>
        <taxon>Microcaecilia</taxon>
    </lineage>
</organism>
<evidence type="ECO:0000256" key="1">
    <source>
        <dbReference type="SAM" id="Coils"/>
    </source>
</evidence>
<dbReference type="KEGG" id="muo:115482360"/>
<dbReference type="OrthoDB" id="6288648at2759"/>
<dbReference type="PANTHER" id="PTHR22909">
    <property type="entry name" value="GOLGI INTEGRAL MEMBRANE PROTEIN 4"/>
    <property type="match status" value="1"/>
</dbReference>
<feature type="coiled-coil region" evidence="1">
    <location>
        <begin position="161"/>
        <end position="216"/>
    </location>
</feature>
<keyword evidence="3" id="KW-1185">Reference proteome</keyword>
<feature type="compositionally biased region" description="Basic and acidic residues" evidence="2">
    <location>
        <begin position="427"/>
        <end position="439"/>
    </location>
</feature>
<dbReference type="GO" id="GO:0000139">
    <property type="term" value="C:Golgi membrane"/>
    <property type="evidence" value="ECO:0007669"/>
    <property type="project" value="InterPro"/>
</dbReference>
<evidence type="ECO:0000313" key="4">
    <source>
        <dbReference type="RefSeq" id="XP_030077950.1"/>
    </source>
</evidence>
<name>A0A6P7ZXC4_9AMPH</name>
<gene>
    <name evidence="4" type="primary">LOC115482360</name>
</gene>
<accession>A0A6P7ZXC4</accession>